<comment type="subcellular location">
    <subcellularLocation>
        <location evidence="1 10">Cell membrane</location>
        <topology evidence="1 10">Multi-pass membrane protein</topology>
    </subcellularLocation>
</comment>
<dbReference type="Proteomes" id="UP000297026">
    <property type="component" value="Unassembled WGS sequence"/>
</dbReference>
<keyword evidence="12" id="KW-1185">Reference proteome</keyword>
<dbReference type="PANTHER" id="PTHR21137">
    <property type="entry name" value="ODORANT RECEPTOR"/>
    <property type="match status" value="1"/>
</dbReference>
<feature type="transmembrane region" description="Helical" evidence="10">
    <location>
        <begin position="31"/>
        <end position="48"/>
    </location>
</feature>
<dbReference type="GO" id="GO:0005886">
    <property type="term" value="C:plasma membrane"/>
    <property type="evidence" value="ECO:0007669"/>
    <property type="project" value="UniProtKB-SubCell"/>
</dbReference>
<dbReference type="InterPro" id="IPR004117">
    <property type="entry name" value="7tm6_olfct_rcpt"/>
</dbReference>
<keyword evidence="9 10" id="KW-0807">Transducer</keyword>
<evidence type="ECO:0000313" key="11">
    <source>
        <dbReference type="EMBL" id="THK32900.1"/>
    </source>
</evidence>
<evidence type="ECO:0000256" key="7">
    <source>
        <dbReference type="ARBA" id="ARBA00023136"/>
    </source>
</evidence>
<evidence type="ECO:0000256" key="8">
    <source>
        <dbReference type="ARBA" id="ARBA00023170"/>
    </source>
</evidence>
<dbReference type="GO" id="GO:0004984">
    <property type="term" value="F:olfactory receptor activity"/>
    <property type="evidence" value="ECO:0007669"/>
    <property type="project" value="InterPro"/>
</dbReference>
<evidence type="ECO:0000313" key="12">
    <source>
        <dbReference type="Proteomes" id="UP000297026"/>
    </source>
</evidence>
<comment type="similarity">
    <text evidence="10">Belongs to the insect chemoreceptor superfamily. Heteromeric odorant receptor channel (TC 1.A.69) family.</text>
</comment>
<keyword evidence="8 10" id="KW-0675">Receptor</keyword>
<dbReference type="OrthoDB" id="6597368at2759"/>
<reference evidence="11" key="1">
    <citation type="submission" date="2019-02" db="EMBL/GenBank/DDBJ databases">
        <title>Genome of the parasitoid wasp Diachasma alloeum, an emerging model for ecological speciation and transitions to asexual reproduction.</title>
        <authorList>
            <person name="Robertson H.M."/>
            <person name="Walden K.K."/>
            <person name="Tvedte E.S."/>
            <person name="Hood G.R."/>
            <person name="Feder J.L."/>
            <person name="Forbes A.A."/>
            <person name="Logsdon J.M."/>
            <person name="Mcelroy K.E."/>
        </authorList>
    </citation>
    <scope>NUCLEOTIDE SEQUENCE [LARGE SCALE GENOMIC DNA]</scope>
    <source>
        <strain evidence="11">Michigan</strain>
    </source>
</reference>
<name>A0A4E0S0V8_9HYME</name>
<dbReference type="PANTHER" id="PTHR21137:SF35">
    <property type="entry name" value="ODORANT RECEPTOR 19A-RELATED"/>
    <property type="match status" value="1"/>
</dbReference>
<evidence type="ECO:0000256" key="6">
    <source>
        <dbReference type="ARBA" id="ARBA00022989"/>
    </source>
</evidence>
<dbReference type="EMBL" id="ML158569">
    <property type="protein sequence ID" value="THK32900.1"/>
    <property type="molecule type" value="Genomic_DNA"/>
</dbReference>
<proteinExistence type="inferred from homology"/>
<organism evidence="11 12">
    <name type="scientific">Diachasma alloeum</name>
    <dbReference type="NCBI Taxonomy" id="454923"/>
    <lineage>
        <taxon>Eukaryota</taxon>
        <taxon>Metazoa</taxon>
        <taxon>Ecdysozoa</taxon>
        <taxon>Arthropoda</taxon>
        <taxon>Hexapoda</taxon>
        <taxon>Insecta</taxon>
        <taxon>Pterygota</taxon>
        <taxon>Neoptera</taxon>
        <taxon>Endopterygota</taxon>
        <taxon>Hymenoptera</taxon>
        <taxon>Apocrita</taxon>
        <taxon>Ichneumonoidea</taxon>
        <taxon>Braconidae</taxon>
        <taxon>Opiinae</taxon>
        <taxon>Diachasma</taxon>
    </lineage>
</organism>
<keyword evidence="2" id="KW-1003">Cell membrane</keyword>
<keyword evidence="5 10" id="KW-0552">Olfaction</keyword>
<evidence type="ECO:0000256" key="5">
    <source>
        <dbReference type="ARBA" id="ARBA00022725"/>
    </source>
</evidence>
<keyword evidence="7 10" id="KW-0472">Membrane</keyword>
<dbReference type="GO" id="GO:0005549">
    <property type="term" value="F:odorant binding"/>
    <property type="evidence" value="ECO:0007669"/>
    <property type="project" value="InterPro"/>
</dbReference>
<evidence type="ECO:0000256" key="9">
    <source>
        <dbReference type="ARBA" id="ARBA00023224"/>
    </source>
</evidence>
<feature type="transmembrane region" description="Helical" evidence="10">
    <location>
        <begin position="344"/>
        <end position="368"/>
    </location>
</feature>
<keyword evidence="3 10" id="KW-0716">Sensory transduction</keyword>
<evidence type="ECO:0000256" key="4">
    <source>
        <dbReference type="ARBA" id="ARBA00022692"/>
    </source>
</evidence>
<protein>
    <recommendedName>
        <fullName evidence="10">Odorant receptor</fullName>
    </recommendedName>
</protein>
<evidence type="ECO:0000256" key="2">
    <source>
        <dbReference type="ARBA" id="ARBA00022475"/>
    </source>
</evidence>
<keyword evidence="6 10" id="KW-1133">Transmembrane helix</keyword>
<feature type="transmembrane region" description="Helical" evidence="10">
    <location>
        <begin position="297"/>
        <end position="318"/>
    </location>
</feature>
<keyword evidence="4 10" id="KW-0812">Transmembrane</keyword>
<feature type="transmembrane region" description="Helical" evidence="10">
    <location>
        <begin position="262"/>
        <end position="285"/>
    </location>
</feature>
<feature type="transmembrane region" description="Helical" evidence="10">
    <location>
        <begin position="122"/>
        <end position="144"/>
    </location>
</feature>
<evidence type="ECO:0000256" key="3">
    <source>
        <dbReference type="ARBA" id="ARBA00022606"/>
    </source>
</evidence>
<feature type="transmembrane region" description="Helical" evidence="10">
    <location>
        <begin position="169"/>
        <end position="189"/>
    </location>
</feature>
<sequence>MESLRHSFTLLQYCGMWPSHRWSSFSFKARIYGLYTVCVLAMINWFVVSELFSLSAIRSIEDFADNCFMLMSMIAASGKTAVILIRREEVLVMLNTLDNYPHKPMHVDEQNIQNQFNRRIRLIFLLYAGQFEIGVWFMSIFMYMQKLPFGVLPYKAWIPWDYSAPGMYWFLYWLQLITVVLGANVASALDTLISGFMMLICAQFNILKCRLERTIEEFMIETSSKSDRIRCDSGQISERRIAACVKYHRAIFQLAQTINSMFTIIIFIQYTASSIILCVSVLIMSQMPVTSAKFMSLFTYVWCMVLEIFMLCASGNAATVECERLIFDVYCMKWYRLTERAKKALLLMMVRTLRPIVFTSGYIIVLSLESFTKLLKLSYSVYTVLQQSIR</sequence>
<dbReference type="AlphaFoldDB" id="A0A4E0S0V8"/>
<dbReference type="GO" id="GO:0007165">
    <property type="term" value="P:signal transduction"/>
    <property type="evidence" value="ECO:0007669"/>
    <property type="project" value="UniProtKB-KW"/>
</dbReference>
<gene>
    <name evidence="11" type="primary">Or94</name>
    <name evidence="11" type="ORF">DALL_DALL000062</name>
</gene>
<feature type="transmembrane region" description="Helical" evidence="10">
    <location>
        <begin position="68"/>
        <end position="85"/>
    </location>
</feature>
<evidence type="ECO:0000256" key="1">
    <source>
        <dbReference type="ARBA" id="ARBA00004651"/>
    </source>
</evidence>
<dbReference type="Pfam" id="PF02949">
    <property type="entry name" value="7tm_6"/>
    <property type="match status" value="1"/>
</dbReference>
<evidence type="ECO:0000256" key="10">
    <source>
        <dbReference type="RuleBase" id="RU351113"/>
    </source>
</evidence>
<accession>A0A4E0S0V8</accession>